<feature type="compositionally biased region" description="Basic and acidic residues" evidence="1">
    <location>
        <begin position="144"/>
        <end position="159"/>
    </location>
</feature>
<name>A0A8J2KMI3_9HEXA</name>
<evidence type="ECO:0000256" key="1">
    <source>
        <dbReference type="SAM" id="MobiDB-lite"/>
    </source>
</evidence>
<gene>
    <name evidence="2" type="ORF">AFUS01_LOCUS16861</name>
</gene>
<organism evidence="2 3">
    <name type="scientific">Allacma fusca</name>
    <dbReference type="NCBI Taxonomy" id="39272"/>
    <lineage>
        <taxon>Eukaryota</taxon>
        <taxon>Metazoa</taxon>
        <taxon>Ecdysozoa</taxon>
        <taxon>Arthropoda</taxon>
        <taxon>Hexapoda</taxon>
        <taxon>Collembola</taxon>
        <taxon>Symphypleona</taxon>
        <taxon>Sminthuridae</taxon>
        <taxon>Allacma</taxon>
    </lineage>
</organism>
<dbReference type="AlphaFoldDB" id="A0A8J2KMI3"/>
<keyword evidence="3" id="KW-1185">Reference proteome</keyword>
<feature type="compositionally biased region" description="Low complexity" evidence="1">
    <location>
        <begin position="70"/>
        <end position="84"/>
    </location>
</feature>
<sequence length="217" mass="24187">MSVLYSRVGIILWRSGEVSHFRWTTAPAINVISSSDDNLHDDTDTGFLAASPEIEGDPSTQSSSSGRNVSPRGRSHYPSSSSRSDTITNEQSSSSSSGGGRGKQYLRVKASSRKVRQSHHHFRINNNNNISKRKSSQMLNNRSQFDRVEGNSSERRSESGSKISWELTEVKRSEVKIENHFHGGRAELKSRQATVKMLIRRSTDRLAVRNLSGPDQV</sequence>
<dbReference type="Proteomes" id="UP000708208">
    <property type="component" value="Unassembled WGS sequence"/>
</dbReference>
<protein>
    <submittedName>
        <fullName evidence="2">Uncharacterized protein</fullName>
    </submittedName>
</protein>
<accession>A0A8J2KMI3</accession>
<feature type="compositionally biased region" description="Basic residues" evidence="1">
    <location>
        <begin position="104"/>
        <end position="123"/>
    </location>
</feature>
<dbReference type="EMBL" id="CAJVCH010157631">
    <property type="protein sequence ID" value="CAG7728051.1"/>
    <property type="molecule type" value="Genomic_DNA"/>
</dbReference>
<proteinExistence type="predicted"/>
<reference evidence="2" key="1">
    <citation type="submission" date="2021-06" db="EMBL/GenBank/DDBJ databases">
        <authorList>
            <person name="Hodson N. C."/>
            <person name="Mongue J. A."/>
            <person name="Jaron S. K."/>
        </authorList>
    </citation>
    <scope>NUCLEOTIDE SEQUENCE</scope>
</reference>
<feature type="region of interest" description="Disordered" evidence="1">
    <location>
        <begin position="42"/>
        <end position="162"/>
    </location>
</feature>
<comment type="caution">
    <text evidence="2">The sequence shown here is derived from an EMBL/GenBank/DDBJ whole genome shotgun (WGS) entry which is preliminary data.</text>
</comment>
<evidence type="ECO:0000313" key="2">
    <source>
        <dbReference type="EMBL" id="CAG7728051.1"/>
    </source>
</evidence>
<evidence type="ECO:0000313" key="3">
    <source>
        <dbReference type="Proteomes" id="UP000708208"/>
    </source>
</evidence>
<feature type="compositionally biased region" description="Polar residues" evidence="1">
    <location>
        <begin position="58"/>
        <end position="68"/>
    </location>
</feature>